<proteinExistence type="predicted"/>
<accession>A0A512MI67</accession>
<dbReference type="EMBL" id="BKAG01000102">
    <property type="protein sequence ID" value="GEP46436.1"/>
    <property type="molecule type" value="Genomic_DNA"/>
</dbReference>
<reference evidence="1 2" key="1">
    <citation type="submission" date="2019-07" db="EMBL/GenBank/DDBJ databases">
        <title>Whole genome shotgun sequence of Brevifollis gellanilyticus NBRC 108608.</title>
        <authorList>
            <person name="Hosoyama A."/>
            <person name="Uohara A."/>
            <person name="Ohji S."/>
            <person name="Ichikawa N."/>
        </authorList>
    </citation>
    <scope>NUCLEOTIDE SEQUENCE [LARGE SCALE GENOMIC DNA]</scope>
    <source>
        <strain evidence="1 2">NBRC 108608</strain>
    </source>
</reference>
<organism evidence="1 2">
    <name type="scientific">Brevifollis gellanilyticus</name>
    <dbReference type="NCBI Taxonomy" id="748831"/>
    <lineage>
        <taxon>Bacteria</taxon>
        <taxon>Pseudomonadati</taxon>
        <taxon>Verrucomicrobiota</taxon>
        <taxon>Verrucomicrobiia</taxon>
        <taxon>Verrucomicrobiales</taxon>
        <taxon>Verrucomicrobiaceae</taxon>
    </lineage>
</organism>
<evidence type="ECO:0000313" key="2">
    <source>
        <dbReference type="Proteomes" id="UP000321577"/>
    </source>
</evidence>
<dbReference type="Proteomes" id="UP000321577">
    <property type="component" value="Unassembled WGS sequence"/>
</dbReference>
<evidence type="ECO:0000313" key="1">
    <source>
        <dbReference type="EMBL" id="GEP46436.1"/>
    </source>
</evidence>
<name>A0A512MI67_9BACT</name>
<dbReference type="RefSeq" id="WP_146856304.1">
    <property type="nucleotide sequence ID" value="NZ_BKAG01000102.1"/>
</dbReference>
<dbReference type="AlphaFoldDB" id="A0A512MI67"/>
<comment type="caution">
    <text evidence="1">The sequence shown here is derived from an EMBL/GenBank/DDBJ whole genome shotgun (WGS) entry which is preliminary data.</text>
</comment>
<evidence type="ECO:0008006" key="3">
    <source>
        <dbReference type="Google" id="ProtNLM"/>
    </source>
</evidence>
<dbReference type="OrthoDB" id="8246499at2"/>
<protein>
    <recommendedName>
        <fullName evidence="3">Helicase</fullName>
    </recommendedName>
</protein>
<gene>
    <name evidence="1" type="ORF">BGE01nite_57270</name>
</gene>
<keyword evidence="2" id="KW-1185">Reference proteome</keyword>
<sequence length="183" mass="20258">MNLTPSLNSSLADLEPSIIRRAVKAGGASKSQLLSQLTEAGVGLNEFARVLFASDLFITSPTEQHWMTVEVSVHDLGFSQGACIQDLHSRASALGLLPPPLELAPHLRLQYLDQPEGFWGHPVTQHRAPPGSITIASLPLSEDDDFPKGFYLRRIEGTLWLRGYRCPTDNHWHPDDHILFCQA</sequence>